<dbReference type="EMBL" id="FOFD01000004">
    <property type="protein sequence ID" value="SER23732.1"/>
    <property type="molecule type" value="Genomic_DNA"/>
</dbReference>
<gene>
    <name evidence="2" type="ORF">SAMN04489841_3383</name>
</gene>
<organism evidence="2 3">
    <name type="scientific">Natrinema salaciae</name>
    <dbReference type="NCBI Taxonomy" id="1186196"/>
    <lineage>
        <taxon>Archaea</taxon>
        <taxon>Methanobacteriati</taxon>
        <taxon>Methanobacteriota</taxon>
        <taxon>Stenosarchaea group</taxon>
        <taxon>Halobacteria</taxon>
        <taxon>Halobacteriales</taxon>
        <taxon>Natrialbaceae</taxon>
        <taxon>Natrinema</taxon>
    </lineage>
</organism>
<dbReference type="AlphaFoldDB" id="A0A1H9MJ66"/>
<dbReference type="InterPro" id="IPR029052">
    <property type="entry name" value="Metallo-depent_PP-like"/>
</dbReference>
<evidence type="ECO:0000259" key="1">
    <source>
        <dbReference type="Pfam" id="PF00149"/>
    </source>
</evidence>
<name>A0A1H9MJ66_9EURY</name>
<dbReference type="STRING" id="1186196.SAMN04489841_3383"/>
<sequence>MCPADLGRDGGPVSLQIPDEPAVLGATPIRIEPLRVRMLVLGDAHASDPDRCETLLALYRTLEPDRVLQLGDLERYDLPAPTWFVAGNNEDLEIIDALRTDEELDETNNVTLLASTAATVDGLRVAGLSGNFAPTKYELSRDELTGERRRHFTHEDVERAADLEDIDVFLTHEAPNGLLSYGYDPGCEYVDDLLETISPELCLVGHHHRHREAEIAGTRVVSLAPAWERYYTLEPETLALESHEHDLAERD</sequence>
<feature type="domain" description="Calcineurin-like phosphoesterase" evidence="1">
    <location>
        <begin position="37"/>
        <end position="209"/>
    </location>
</feature>
<dbReference type="InterPro" id="IPR004843">
    <property type="entry name" value="Calcineurin-like_PHP"/>
</dbReference>
<reference evidence="3" key="1">
    <citation type="submission" date="2016-10" db="EMBL/GenBank/DDBJ databases">
        <authorList>
            <person name="Varghese N."/>
            <person name="Submissions S."/>
        </authorList>
    </citation>
    <scope>NUCLEOTIDE SEQUENCE [LARGE SCALE GENOMIC DNA]</scope>
    <source>
        <strain evidence="3">DSM 25055</strain>
    </source>
</reference>
<evidence type="ECO:0000313" key="3">
    <source>
        <dbReference type="Proteomes" id="UP000199114"/>
    </source>
</evidence>
<dbReference type="Pfam" id="PF00149">
    <property type="entry name" value="Metallophos"/>
    <property type="match status" value="1"/>
</dbReference>
<evidence type="ECO:0000313" key="2">
    <source>
        <dbReference type="EMBL" id="SER23732.1"/>
    </source>
</evidence>
<dbReference type="SUPFAM" id="SSF56300">
    <property type="entry name" value="Metallo-dependent phosphatases"/>
    <property type="match status" value="1"/>
</dbReference>
<accession>A0A1H9MJ66</accession>
<dbReference type="GO" id="GO:0016787">
    <property type="term" value="F:hydrolase activity"/>
    <property type="evidence" value="ECO:0007669"/>
    <property type="project" value="InterPro"/>
</dbReference>
<dbReference type="Gene3D" id="3.60.21.10">
    <property type="match status" value="1"/>
</dbReference>
<proteinExistence type="predicted"/>
<dbReference type="Proteomes" id="UP000199114">
    <property type="component" value="Unassembled WGS sequence"/>
</dbReference>
<protein>
    <submittedName>
        <fullName evidence="2">Predicted phosphoesterase</fullName>
    </submittedName>
</protein>
<keyword evidence="3" id="KW-1185">Reference proteome</keyword>